<dbReference type="InterPro" id="IPR001173">
    <property type="entry name" value="Glyco_trans_2-like"/>
</dbReference>
<dbReference type="EMBL" id="AHNZ02000670">
    <property type="protein sequence ID" value="EMO04349.1"/>
    <property type="molecule type" value="Genomic_DNA"/>
</dbReference>
<keyword evidence="2" id="KW-0808">Transferase</keyword>
<proteinExistence type="predicted"/>
<dbReference type="PANTHER" id="PTHR22916">
    <property type="entry name" value="GLYCOSYLTRANSFERASE"/>
    <property type="match status" value="1"/>
</dbReference>
<dbReference type="PANTHER" id="PTHR22916:SF3">
    <property type="entry name" value="UDP-GLCNAC:BETAGAL BETA-1,3-N-ACETYLGLUCOSAMINYLTRANSFERASE-LIKE PROTEIN 1"/>
    <property type="match status" value="1"/>
</dbReference>
<name>M6RIB2_LEPIR</name>
<dbReference type="CDD" id="cd00761">
    <property type="entry name" value="Glyco_tranf_GTA_type"/>
    <property type="match status" value="1"/>
</dbReference>
<dbReference type="AlphaFoldDB" id="M6RIB2"/>
<evidence type="ECO:0000259" key="1">
    <source>
        <dbReference type="Pfam" id="PF00535"/>
    </source>
</evidence>
<feature type="domain" description="Glycosyltransferase 2-like" evidence="1">
    <location>
        <begin position="6"/>
        <end position="112"/>
    </location>
</feature>
<dbReference type="SUPFAM" id="SSF53448">
    <property type="entry name" value="Nucleotide-diphospho-sugar transferases"/>
    <property type="match status" value="1"/>
</dbReference>
<organism evidence="2 3">
    <name type="scientific">Leptospira interrogans serovar Icterohaemorrhagiae str. Verdun HP</name>
    <dbReference type="NCBI Taxonomy" id="1049910"/>
    <lineage>
        <taxon>Bacteria</taxon>
        <taxon>Pseudomonadati</taxon>
        <taxon>Spirochaetota</taxon>
        <taxon>Spirochaetia</taxon>
        <taxon>Leptospirales</taxon>
        <taxon>Leptospiraceae</taxon>
        <taxon>Leptospira</taxon>
    </lineage>
</organism>
<dbReference type="GO" id="GO:0016758">
    <property type="term" value="F:hexosyltransferase activity"/>
    <property type="evidence" value="ECO:0007669"/>
    <property type="project" value="UniProtKB-ARBA"/>
</dbReference>
<dbReference type="Pfam" id="PF00535">
    <property type="entry name" value="Glycos_transf_2"/>
    <property type="match status" value="1"/>
</dbReference>
<evidence type="ECO:0000313" key="3">
    <source>
        <dbReference type="Proteomes" id="UP000012092"/>
    </source>
</evidence>
<sequence>MNPLVSVVIPTYNHSDFLKLSLASVINQTYLNWEAIVIDNHSNDNTDEVVSSFGNSKVRLTKIKNNGVISVSRNLGIKEAKGDWISFLDSDDLWFPNKLERVVFEIQKLENQIDV</sequence>
<dbReference type="InterPro" id="IPR029044">
    <property type="entry name" value="Nucleotide-diphossugar_trans"/>
</dbReference>
<protein>
    <submittedName>
        <fullName evidence="2">Glycosyltransferase-like protein, family 2 domain protein</fullName>
    </submittedName>
</protein>
<reference evidence="2 3" key="1">
    <citation type="submission" date="2013-01" db="EMBL/GenBank/DDBJ databases">
        <authorList>
            <person name="Harkins D.M."/>
            <person name="Durkin A.S."/>
            <person name="Brinkac L.M."/>
            <person name="Haft D.H."/>
            <person name="Selengut J.D."/>
            <person name="Sanka R."/>
            <person name="DePew J."/>
            <person name="Purushe J."/>
            <person name="Picardeau M."/>
            <person name="Werts C."/>
            <person name="Goarant C."/>
            <person name="Vinetz J.M."/>
            <person name="Sutton G.G."/>
            <person name="Nierman W.C."/>
            <person name="Fouts D.E."/>
        </authorList>
    </citation>
    <scope>NUCLEOTIDE SEQUENCE [LARGE SCALE GENOMIC DNA]</scope>
    <source>
        <strain evidence="2 3">Verdun HP</strain>
    </source>
</reference>
<evidence type="ECO:0000313" key="2">
    <source>
        <dbReference type="EMBL" id="EMO04349.1"/>
    </source>
</evidence>
<accession>M6RIB2</accession>
<feature type="non-terminal residue" evidence="2">
    <location>
        <position position="115"/>
    </location>
</feature>
<dbReference type="Proteomes" id="UP000012092">
    <property type="component" value="Unassembled WGS sequence"/>
</dbReference>
<dbReference type="Gene3D" id="3.90.550.10">
    <property type="entry name" value="Spore Coat Polysaccharide Biosynthesis Protein SpsA, Chain A"/>
    <property type="match status" value="1"/>
</dbReference>
<gene>
    <name evidence="2" type="ORF">LEP1GSC116_4189</name>
</gene>
<comment type="caution">
    <text evidence="2">The sequence shown here is derived from an EMBL/GenBank/DDBJ whole genome shotgun (WGS) entry which is preliminary data.</text>
</comment>